<keyword evidence="3" id="KW-1185">Reference proteome</keyword>
<keyword evidence="1" id="KW-1133">Transmembrane helix</keyword>
<feature type="transmembrane region" description="Helical" evidence="1">
    <location>
        <begin position="21"/>
        <end position="39"/>
    </location>
</feature>
<feature type="transmembrane region" description="Helical" evidence="1">
    <location>
        <begin position="100"/>
        <end position="117"/>
    </location>
</feature>
<gene>
    <name evidence="2" type="ORF">DFQ15_11077</name>
</gene>
<reference evidence="2 3" key="1">
    <citation type="submission" date="2018-06" db="EMBL/GenBank/DDBJ databases">
        <title>Genomic Encyclopedia of Type Strains, Phase III (KMG-III): the genomes of soil and plant-associated and newly described type strains.</title>
        <authorList>
            <person name="Whitman W."/>
        </authorList>
    </citation>
    <scope>NUCLEOTIDE SEQUENCE [LARGE SCALE GENOMIC DNA]</scope>
    <source>
        <strain evidence="2 3">CECT 7646</strain>
    </source>
</reference>
<sequence>MNATALAVASPPRPAPSLRRFFLLGLVWLVVLTAGWIAVSPWTSYPSAVLARMGLEAGAPYWIRKVRLNPTRIDVETRLEVVTQGPAGKMRGEIDVSAQPAHYAYGLPVFLALLLAARSRSLVRRALLGYLLLLPFQAFSLGFDLLKQMAMAAAGTPGTLGVSQWQLEGIAYGYQFGVLVLPTLSPVVAWLVLDREFFQAIAAPGHPAAARA</sequence>
<keyword evidence="1" id="KW-0812">Transmembrane</keyword>
<accession>A0A318SMG2</accession>
<evidence type="ECO:0000256" key="1">
    <source>
        <dbReference type="SAM" id="Phobius"/>
    </source>
</evidence>
<feature type="transmembrane region" description="Helical" evidence="1">
    <location>
        <begin position="170"/>
        <end position="193"/>
    </location>
</feature>
<comment type="caution">
    <text evidence="2">The sequence shown here is derived from an EMBL/GenBank/DDBJ whole genome shotgun (WGS) entry which is preliminary data.</text>
</comment>
<feature type="transmembrane region" description="Helical" evidence="1">
    <location>
        <begin position="129"/>
        <end position="150"/>
    </location>
</feature>
<dbReference type="AlphaFoldDB" id="A0A318SMG2"/>
<proteinExistence type="predicted"/>
<dbReference type="OrthoDB" id="8901685at2"/>
<dbReference type="RefSeq" id="WP_146228689.1">
    <property type="nucleotide sequence ID" value="NZ_JAMOFZ010000010.1"/>
</dbReference>
<keyword evidence="1" id="KW-0472">Membrane</keyword>
<protein>
    <submittedName>
        <fullName evidence="2">Uncharacterized protein</fullName>
    </submittedName>
</protein>
<evidence type="ECO:0000313" key="3">
    <source>
        <dbReference type="Proteomes" id="UP000247540"/>
    </source>
</evidence>
<dbReference type="Proteomes" id="UP000247540">
    <property type="component" value="Unassembled WGS sequence"/>
</dbReference>
<dbReference type="NCBIfam" id="NF041730">
    <property type="entry name" value="XrtH_assoc"/>
    <property type="match status" value="1"/>
</dbReference>
<evidence type="ECO:0000313" key="2">
    <source>
        <dbReference type="EMBL" id="PYE78049.1"/>
    </source>
</evidence>
<dbReference type="EMBL" id="QJTC01000010">
    <property type="protein sequence ID" value="PYE78049.1"/>
    <property type="molecule type" value="Genomic_DNA"/>
</dbReference>
<organism evidence="2 3">
    <name type="scientific">Xylophilus ampelinus</name>
    <dbReference type="NCBI Taxonomy" id="54067"/>
    <lineage>
        <taxon>Bacteria</taxon>
        <taxon>Pseudomonadati</taxon>
        <taxon>Pseudomonadota</taxon>
        <taxon>Betaproteobacteria</taxon>
        <taxon>Burkholderiales</taxon>
        <taxon>Xylophilus</taxon>
    </lineage>
</organism>
<name>A0A318SMG2_9BURK</name>
<dbReference type="InterPro" id="IPR049823">
    <property type="entry name" value="XrtH_assoc"/>
</dbReference>